<dbReference type="SMART" id="SM00156">
    <property type="entry name" value="PP2Ac"/>
    <property type="match status" value="1"/>
</dbReference>
<evidence type="ECO:0000259" key="2">
    <source>
        <dbReference type="PROSITE" id="PS00125"/>
    </source>
</evidence>
<evidence type="ECO:0000313" key="3">
    <source>
        <dbReference type="EMBL" id="RNF27153.1"/>
    </source>
</evidence>
<protein>
    <recommendedName>
        <fullName evidence="1">Serine/threonine-protein phosphatase</fullName>
        <ecNumber evidence="1">3.1.3.16</ecNumber>
    </recommendedName>
</protein>
<dbReference type="Proteomes" id="UP000284403">
    <property type="component" value="Unassembled WGS sequence"/>
</dbReference>
<gene>
    <name evidence="3" type="ORF">Tco025E_00590</name>
</gene>
<dbReference type="EC" id="3.1.3.16" evidence="1"/>
<proteinExistence type="inferred from homology"/>
<sequence>MTNTGDSTSIGAAFPVTDAGTEDQRVRKVGAIEKMLRTDRGLLDVEPPLWEALPHSMAFDPKGAPLLSNIKAHFAREGLLLEEDALELVARCASIMKRESTLLRVDGAAIICGDLHGQFFDLLKIFELGGEPGEQQYIFLGDYVDRGSFGVEIVLLFMAYKIRHPGHFFLIRGNHESRHLTSYFNFKREVEYKYSLELYNEIMSAFDCLPLACLLNNSFFCVHGGLSPEIRRLEDIDLIHRFREPPSSGPMCDLLWSDPTSELTEEVASPEAQFSPNTVRGCSYSYSHEAVCRFLEANDLLGIIRGHEAQTEGYRLYANSPMGVPGVVCVFSAPNYCDTYNNRAAFIHVKGDVMKIRQYNSSLHPYYLPNFINAFTWSFPFMATKIYELWNEVIGTNIESGPLVPVAVFEERIAKLRGKIVSMTEAMHELRLIGEGNGAEKK</sequence>
<dbReference type="GeneID" id="40314201"/>
<dbReference type="EMBL" id="MKKU01000014">
    <property type="protein sequence ID" value="RNF27153.1"/>
    <property type="molecule type" value="Genomic_DNA"/>
</dbReference>
<dbReference type="GO" id="GO:0033192">
    <property type="term" value="F:calmodulin-dependent protein phosphatase activity"/>
    <property type="evidence" value="ECO:0007669"/>
    <property type="project" value="InterPro"/>
</dbReference>
<dbReference type="InterPro" id="IPR006186">
    <property type="entry name" value="Ser/Thr-sp_prot-phosphatase"/>
</dbReference>
<dbReference type="AlphaFoldDB" id="A0A3R7LLP9"/>
<dbReference type="OrthoDB" id="5593063at2759"/>
<dbReference type="SUPFAM" id="SSF56300">
    <property type="entry name" value="Metallo-dependent phosphatases"/>
    <property type="match status" value="1"/>
</dbReference>
<organism evidence="3 4">
    <name type="scientific">Trypanosoma conorhini</name>
    <dbReference type="NCBI Taxonomy" id="83891"/>
    <lineage>
        <taxon>Eukaryota</taxon>
        <taxon>Discoba</taxon>
        <taxon>Euglenozoa</taxon>
        <taxon>Kinetoplastea</taxon>
        <taxon>Metakinetoplastina</taxon>
        <taxon>Trypanosomatida</taxon>
        <taxon>Trypanosomatidae</taxon>
        <taxon>Trypanosoma</taxon>
    </lineage>
</organism>
<evidence type="ECO:0000313" key="4">
    <source>
        <dbReference type="Proteomes" id="UP000284403"/>
    </source>
</evidence>
<dbReference type="Gene3D" id="3.60.21.10">
    <property type="match status" value="1"/>
</dbReference>
<dbReference type="InterPro" id="IPR029052">
    <property type="entry name" value="Metallo-depent_PP-like"/>
</dbReference>
<accession>A0A3R7LLP9</accession>
<name>A0A3R7LLP9_9TRYP</name>
<comment type="caution">
    <text evidence="3">The sequence shown here is derived from an EMBL/GenBank/DDBJ whole genome shotgun (WGS) entry which is preliminary data.</text>
</comment>
<dbReference type="InterPro" id="IPR004843">
    <property type="entry name" value="Calcineurin-like_PHP"/>
</dbReference>
<comment type="catalytic activity">
    <reaction evidence="1">
        <text>O-phospho-L-threonyl-[protein] + H2O = L-threonyl-[protein] + phosphate</text>
        <dbReference type="Rhea" id="RHEA:47004"/>
        <dbReference type="Rhea" id="RHEA-COMP:11060"/>
        <dbReference type="Rhea" id="RHEA-COMP:11605"/>
        <dbReference type="ChEBI" id="CHEBI:15377"/>
        <dbReference type="ChEBI" id="CHEBI:30013"/>
        <dbReference type="ChEBI" id="CHEBI:43474"/>
        <dbReference type="ChEBI" id="CHEBI:61977"/>
        <dbReference type="EC" id="3.1.3.16"/>
    </reaction>
</comment>
<dbReference type="PANTHER" id="PTHR45673">
    <property type="entry name" value="SERINE/THREONINE-PROTEIN PHOSPHATASE 2B CATALYTIC SUBUNIT 1-RELATED"/>
    <property type="match status" value="1"/>
</dbReference>
<dbReference type="PROSITE" id="PS00125">
    <property type="entry name" value="SER_THR_PHOSPHATASE"/>
    <property type="match status" value="1"/>
</dbReference>
<dbReference type="InterPro" id="IPR043360">
    <property type="entry name" value="PP2B"/>
</dbReference>
<keyword evidence="4" id="KW-1185">Reference proteome</keyword>
<evidence type="ECO:0000256" key="1">
    <source>
        <dbReference type="RuleBase" id="RU004273"/>
    </source>
</evidence>
<dbReference type="PRINTS" id="PR00114">
    <property type="entry name" value="STPHPHTASE"/>
</dbReference>
<comment type="similarity">
    <text evidence="1">Belongs to the PPP phosphatase family.</text>
</comment>
<feature type="domain" description="Serine/threonine specific protein phosphatases" evidence="2">
    <location>
        <begin position="171"/>
        <end position="176"/>
    </location>
</feature>
<reference evidence="3 4" key="1">
    <citation type="journal article" date="2018" name="BMC Genomics">
        <title>Genomic comparison of Trypanosoma conorhini and Trypanosoma rangeli to Trypanosoma cruzi strains of high and low virulence.</title>
        <authorList>
            <person name="Bradwell K.R."/>
            <person name="Koparde V.N."/>
            <person name="Matveyev A.V."/>
            <person name="Serrano M.G."/>
            <person name="Alves J.M."/>
            <person name="Parikh H."/>
            <person name="Huang B."/>
            <person name="Lee V."/>
            <person name="Espinosa-Alvarez O."/>
            <person name="Ortiz P.A."/>
            <person name="Costa-Martins A.G."/>
            <person name="Teixeira M.M."/>
            <person name="Buck G.A."/>
        </authorList>
    </citation>
    <scope>NUCLEOTIDE SEQUENCE [LARGE SCALE GENOMIC DNA]</scope>
    <source>
        <strain evidence="3 4">025E</strain>
    </source>
</reference>
<dbReference type="RefSeq" id="XP_029232359.1">
    <property type="nucleotide sequence ID" value="XM_029367530.1"/>
</dbReference>
<keyword evidence="1 3" id="KW-0378">Hydrolase</keyword>
<dbReference type="GO" id="GO:0097720">
    <property type="term" value="P:calcineurin-mediated signaling"/>
    <property type="evidence" value="ECO:0007669"/>
    <property type="project" value="InterPro"/>
</dbReference>
<dbReference type="Pfam" id="PF00149">
    <property type="entry name" value="Metallophos"/>
    <property type="match status" value="1"/>
</dbReference>